<dbReference type="PRINTS" id="PR00474">
    <property type="entry name" value="GLU5KINASE"/>
</dbReference>
<keyword evidence="5 8" id="KW-0547">Nucleotide-binding</keyword>
<dbReference type="EMBL" id="LIAV01000009">
    <property type="protein sequence ID" value="KRO41300.1"/>
    <property type="molecule type" value="Genomic_DNA"/>
</dbReference>
<dbReference type="PIRSF" id="PIRSF000729">
    <property type="entry name" value="GK"/>
    <property type="match status" value="1"/>
</dbReference>
<evidence type="ECO:0000256" key="4">
    <source>
        <dbReference type="ARBA" id="ARBA00022679"/>
    </source>
</evidence>
<dbReference type="InterPro" id="IPR011529">
    <property type="entry name" value="Glu_5kinase"/>
</dbReference>
<keyword evidence="3 8" id="KW-0641">Proline biosynthesis</keyword>
<keyword evidence="7 8" id="KW-0067">ATP-binding</keyword>
<dbReference type="GO" id="GO:0004349">
    <property type="term" value="F:glutamate 5-kinase activity"/>
    <property type="evidence" value="ECO:0007669"/>
    <property type="project" value="UniProtKB-UniRule"/>
</dbReference>
<feature type="binding site" evidence="8">
    <location>
        <position position="53"/>
    </location>
    <ligand>
        <name>substrate</name>
    </ligand>
</feature>
<accession>A0A0R2PTR1</accession>
<keyword evidence="1 8" id="KW-0963">Cytoplasm</keyword>
<feature type="domain" description="Aspartate/glutamate/uridylate kinase" evidence="9">
    <location>
        <begin position="8"/>
        <end position="238"/>
    </location>
</feature>
<dbReference type="NCBIfam" id="TIGR01027">
    <property type="entry name" value="proB"/>
    <property type="match status" value="1"/>
</dbReference>
<dbReference type="InterPro" id="IPR019797">
    <property type="entry name" value="Glutamate_5-kinase_CS"/>
</dbReference>
<dbReference type="AlphaFoldDB" id="A0A0R2PTR1"/>
<evidence type="ECO:0000256" key="1">
    <source>
        <dbReference type="ARBA" id="ARBA00022490"/>
    </source>
</evidence>
<evidence type="ECO:0000256" key="3">
    <source>
        <dbReference type="ARBA" id="ARBA00022650"/>
    </source>
</evidence>
<dbReference type="GO" id="GO:0005829">
    <property type="term" value="C:cytosol"/>
    <property type="evidence" value="ECO:0007669"/>
    <property type="project" value="TreeGrafter"/>
</dbReference>
<name>A0A0R2PTR1_9GAMM</name>
<comment type="catalytic activity">
    <reaction evidence="8">
        <text>L-glutamate + ATP = L-glutamyl 5-phosphate + ADP</text>
        <dbReference type="Rhea" id="RHEA:14877"/>
        <dbReference type="ChEBI" id="CHEBI:29985"/>
        <dbReference type="ChEBI" id="CHEBI:30616"/>
        <dbReference type="ChEBI" id="CHEBI:58274"/>
        <dbReference type="ChEBI" id="CHEBI:456216"/>
        <dbReference type="EC" id="2.7.2.11"/>
    </reaction>
</comment>
<feature type="binding site" evidence="8">
    <location>
        <position position="151"/>
    </location>
    <ligand>
        <name>substrate</name>
    </ligand>
</feature>
<reference evidence="11" key="1">
    <citation type="submission" date="2015-10" db="EMBL/GenBank/DDBJ databases">
        <title>Metagenome-Assembled Genomes uncover a global brackish microbiome.</title>
        <authorList>
            <person name="Hugerth L.W."/>
            <person name="Larsson J."/>
            <person name="Alneberg J."/>
            <person name="Lindh M.V."/>
            <person name="Legrand C."/>
            <person name="Pinhassi J."/>
            <person name="Andersson A."/>
        </authorList>
    </citation>
    <scope>NUCLEOTIDE SEQUENCE [LARGE SCALE GENOMIC DNA]</scope>
</reference>
<keyword evidence="4 8" id="KW-0808">Transferase</keyword>
<dbReference type="InterPro" id="IPR036393">
    <property type="entry name" value="AceGlu_kinase-like_sf"/>
</dbReference>
<evidence type="ECO:0000256" key="8">
    <source>
        <dbReference type="HAMAP-Rule" id="MF_00456"/>
    </source>
</evidence>
<dbReference type="FunFam" id="3.40.1160.10:FF:000006">
    <property type="entry name" value="Glutamate 5-kinase"/>
    <property type="match status" value="1"/>
</dbReference>
<evidence type="ECO:0000313" key="11">
    <source>
        <dbReference type="Proteomes" id="UP000050874"/>
    </source>
</evidence>
<dbReference type="UniPathway" id="UPA00098">
    <property type="reaction ID" value="UER00359"/>
</dbReference>
<dbReference type="CDD" id="cd04242">
    <property type="entry name" value="AAK_G5K_ProB"/>
    <property type="match status" value="1"/>
</dbReference>
<keyword evidence="2 8" id="KW-0028">Amino-acid biosynthesis</keyword>
<dbReference type="HAMAP" id="MF_00456">
    <property type="entry name" value="ProB"/>
    <property type="match status" value="1"/>
</dbReference>
<evidence type="ECO:0000256" key="5">
    <source>
        <dbReference type="ARBA" id="ARBA00022741"/>
    </source>
</evidence>
<comment type="similarity">
    <text evidence="8">Belongs to the glutamate 5-kinase family.</text>
</comment>
<dbReference type="PROSITE" id="PS00902">
    <property type="entry name" value="GLUTAMATE_5_KINASE"/>
    <property type="match status" value="1"/>
</dbReference>
<dbReference type="InterPro" id="IPR001048">
    <property type="entry name" value="Asp/Glu/Uridylate_kinase"/>
</dbReference>
<feature type="binding site" evidence="8">
    <location>
        <position position="13"/>
    </location>
    <ligand>
        <name>ATP</name>
        <dbReference type="ChEBI" id="CHEBI:30616"/>
    </ligand>
</feature>
<evidence type="ECO:0000256" key="2">
    <source>
        <dbReference type="ARBA" id="ARBA00022605"/>
    </source>
</evidence>
<evidence type="ECO:0000313" key="10">
    <source>
        <dbReference type="EMBL" id="KRO41300.1"/>
    </source>
</evidence>
<dbReference type="EC" id="2.7.2.11" evidence="8"/>
<dbReference type="InterPro" id="IPR001057">
    <property type="entry name" value="Glu/AcGlu_kinase"/>
</dbReference>
<dbReference type="InterPro" id="IPR005715">
    <property type="entry name" value="Glu_5kinase/COase_Synthase"/>
</dbReference>
<sequence length="260" mass="28241">MHNLNSYNRIVVKIGSAVLVNPKGKIDHVFLANLVKDIAWLRNKNKEVLIVSSGAIALGRKNIALPKNLTLAESQALAAHGQIELMIAWKKHLNKHNIHVGQMLLTPRETELKISANNAKQTLSKLLDVGCLPIINENDTTATDEIKFGDNDLLAAKISNLFQADLLVILSSVDGLYASEADIQNNNASGLIREVTKINAKIKKMGGQASGMGKGGMISKIEAAEICFKNKCDMVITSGNKKKPITGLNAKARATWFVKK</sequence>
<comment type="pathway">
    <text evidence="8">Amino-acid biosynthesis; L-proline biosynthesis; L-glutamate 5-semialdehyde from L-glutamate: step 1/2.</text>
</comment>
<dbReference type="Gene3D" id="3.40.1160.10">
    <property type="entry name" value="Acetylglutamate kinase-like"/>
    <property type="match status" value="1"/>
</dbReference>
<dbReference type="PANTHER" id="PTHR43654">
    <property type="entry name" value="GLUTAMATE 5-KINASE"/>
    <property type="match status" value="1"/>
</dbReference>
<dbReference type="PANTHER" id="PTHR43654:SF1">
    <property type="entry name" value="ISOPENTENYL PHOSPHATE KINASE"/>
    <property type="match status" value="1"/>
</dbReference>
<dbReference type="GO" id="GO:0005524">
    <property type="term" value="F:ATP binding"/>
    <property type="evidence" value="ECO:0007669"/>
    <property type="project" value="UniProtKB-KW"/>
</dbReference>
<comment type="caution">
    <text evidence="8">Lacks conserved residue(s) required for the propagation of feature annotation.</text>
</comment>
<comment type="function">
    <text evidence="8">Catalyzes the transfer of a phosphate group to glutamate to form L-glutamate 5-phosphate.</text>
</comment>
<protein>
    <recommendedName>
        <fullName evidence="8">Glutamate 5-kinase</fullName>
        <ecNumber evidence="8">2.7.2.11</ecNumber>
    </recommendedName>
    <alternativeName>
        <fullName evidence="8">Gamma-glutamyl kinase</fullName>
        <shortName evidence="8">GK</shortName>
    </alternativeName>
</protein>
<feature type="binding site" evidence="8">
    <location>
        <position position="139"/>
    </location>
    <ligand>
        <name>substrate</name>
    </ligand>
</feature>
<dbReference type="GO" id="GO:0055129">
    <property type="term" value="P:L-proline biosynthetic process"/>
    <property type="evidence" value="ECO:0007669"/>
    <property type="project" value="UniProtKB-UniRule"/>
</dbReference>
<comment type="subcellular location">
    <subcellularLocation>
        <location evidence="8">Cytoplasm</location>
    </subcellularLocation>
</comment>
<keyword evidence="6 8" id="KW-0418">Kinase</keyword>
<dbReference type="Pfam" id="PF00696">
    <property type="entry name" value="AA_kinase"/>
    <property type="match status" value="1"/>
</dbReference>
<comment type="caution">
    <text evidence="10">The sequence shown here is derived from an EMBL/GenBank/DDBJ whole genome shotgun (WGS) entry which is preliminary data.</text>
</comment>
<gene>
    <name evidence="8" type="primary">proB</name>
    <name evidence="10" type="ORF">ABR63_00120</name>
</gene>
<organism evidence="10 11">
    <name type="scientific">SAR86 cluster bacterium BACL1 MAG-120920-bin57</name>
    <dbReference type="NCBI Taxonomy" id="1655571"/>
    <lineage>
        <taxon>Bacteria</taxon>
        <taxon>Pseudomonadati</taxon>
        <taxon>Pseudomonadota</taxon>
        <taxon>Gammaproteobacteria</taxon>
        <taxon>SAR86 cluster</taxon>
    </lineage>
</organism>
<proteinExistence type="inferred from homology"/>
<dbReference type="Proteomes" id="UP000050874">
    <property type="component" value="Unassembled WGS sequence"/>
</dbReference>
<evidence type="ECO:0000256" key="6">
    <source>
        <dbReference type="ARBA" id="ARBA00022777"/>
    </source>
</evidence>
<evidence type="ECO:0000256" key="7">
    <source>
        <dbReference type="ARBA" id="ARBA00022840"/>
    </source>
</evidence>
<dbReference type="InterPro" id="IPR041739">
    <property type="entry name" value="G5K_ProB"/>
</dbReference>
<dbReference type="SUPFAM" id="SSF53633">
    <property type="entry name" value="Carbamate kinase-like"/>
    <property type="match status" value="1"/>
</dbReference>
<evidence type="ECO:0000259" key="9">
    <source>
        <dbReference type="Pfam" id="PF00696"/>
    </source>
</evidence>